<name>A0A8H5WEW4_FUSHE</name>
<keyword evidence="3" id="KW-1185">Reference proteome</keyword>
<evidence type="ECO:0000313" key="3">
    <source>
        <dbReference type="Proteomes" id="UP000567885"/>
    </source>
</evidence>
<gene>
    <name evidence="2" type="ORF">FHETE_11159</name>
</gene>
<proteinExistence type="predicted"/>
<dbReference type="AlphaFoldDB" id="A0A8H5WEW4"/>
<dbReference type="OrthoDB" id="4983399at2759"/>
<dbReference type="Proteomes" id="UP000567885">
    <property type="component" value="Unassembled WGS sequence"/>
</dbReference>
<reference evidence="2 3" key="1">
    <citation type="submission" date="2020-05" db="EMBL/GenBank/DDBJ databases">
        <title>Identification and distribution of gene clusters putatively required for synthesis of sphingolipid metabolism inhibitors in phylogenetically diverse species of the filamentous fungus Fusarium.</title>
        <authorList>
            <person name="Kim H.-S."/>
            <person name="Busman M."/>
            <person name="Brown D.W."/>
            <person name="Divon H."/>
            <person name="Uhlig S."/>
            <person name="Proctor R.H."/>
        </authorList>
    </citation>
    <scope>NUCLEOTIDE SEQUENCE [LARGE SCALE GENOMIC DNA]</scope>
    <source>
        <strain evidence="2 3">NRRL 20693</strain>
    </source>
</reference>
<evidence type="ECO:0000256" key="1">
    <source>
        <dbReference type="SAM" id="SignalP"/>
    </source>
</evidence>
<sequence>MYSLMVLIAACTALTAAQPTRPNSSGLEARDDLLGPATCPEGDQFALVEEDSASGAEGFKLWVEQGADGKIDLSGNFKGQISKTHNGVTFFACDYKSGGQGSYINGNLVQSVLRQDAYLDSKCGRGRAGYERSNDLTIGRTFTFTGFAYKSWGHVNNIHMLVARRGIVTFLAATIIDVGFNAGPCSSMITVNITDTTDALEITVTATTDVTDTTEVLETTVADPATKTAGTLEATVIETTAGCTTDLLETTATEVAMDTTGALEPTTIETTAADIASVNETATTEAVVETSAAAVEPTTAAVAESVCVPTQILDNPSFDDNNDGNP</sequence>
<accession>A0A8H5WEW4</accession>
<organism evidence="2 3">
    <name type="scientific">Fusarium heterosporum</name>
    <dbReference type="NCBI Taxonomy" id="42747"/>
    <lineage>
        <taxon>Eukaryota</taxon>
        <taxon>Fungi</taxon>
        <taxon>Dikarya</taxon>
        <taxon>Ascomycota</taxon>
        <taxon>Pezizomycotina</taxon>
        <taxon>Sordariomycetes</taxon>
        <taxon>Hypocreomycetidae</taxon>
        <taxon>Hypocreales</taxon>
        <taxon>Nectriaceae</taxon>
        <taxon>Fusarium</taxon>
        <taxon>Fusarium heterosporum species complex</taxon>
    </lineage>
</organism>
<keyword evidence="1" id="KW-0732">Signal</keyword>
<feature type="chain" id="PRO_5034210770" evidence="1">
    <location>
        <begin position="18"/>
        <end position="326"/>
    </location>
</feature>
<feature type="signal peptide" evidence="1">
    <location>
        <begin position="1"/>
        <end position="17"/>
    </location>
</feature>
<evidence type="ECO:0000313" key="2">
    <source>
        <dbReference type="EMBL" id="KAF5655654.1"/>
    </source>
</evidence>
<comment type="caution">
    <text evidence="2">The sequence shown here is derived from an EMBL/GenBank/DDBJ whole genome shotgun (WGS) entry which is preliminary data.</text>
</comment>
<protein>
    <submittedName>
        <fullName evidence="2">Uncharacterized protein</fullName>
    </submittedName>
</protein>
<dbReference type="EMBL" id="JAAGWQ010000411">
    <property type="protein sequence ID" value="KAF5655654.1"/>
    <property type="molecule type" value="Genomic_DNA"/>
</dbReference>